<accession>D6ZBB4</accession>
<dbReference type="Proteomes" id="UP000002247">
    <property type="component" value="Chromosome"/>
</dbReference>
<evidence type="ECO:0000259" key="4">
    <source>
        <dbReference type="Pfam" id="PF01494"/>
    </source>
</evidence>
<keyword evidence="2" id="KW-0285">Flavoprotein</keyword>
<proteinExistence type="predicted"/>
<dbReference type="GO" id="GO:0071949">
    <property type="term" value="F:FAD binding"/>
    <property type="evidence" value="ECO:0007669"/>
    <property type="project" value="InterPro"/>
</dbReference>
<dbReference type="InterPro" id="IPR050641">
    <property type="entry name" value="RIFMO-like"/>
</dbReference>
<dbReference type="Gene3D" id="3.50.50.60">
    <property type="entry name" value="FAD/NAD(P)-binding domain"/>
    <property type="match status" value="1"/>
</dbReference>
<evidence type="ECO:0000256" key="3">
    <source>
        <dbReference type="ARBA" id="ARBA00022827"/>
    </source>
</evidence>
<dbReference type="PRINTS" id="PR00420">
    <property type="entry name" value="RNGMNOXGNASE"/>
</dbReference>
<comment type="cofactor">
    <cofactor evidence="1">
        <name>FAD</name>
        <dbReference type="ChEBI" id="CHEBI:57692"/>
    </cofactor>
</comment>
<dbReference type="STRING" id="640132.Srot_2422"/>
<organism evidence="5 6">
    <name type="scientific">Segniliparus rotundus (strain ATCC BAA-972 / CDC 1076 / CIP 108378 / DSM 44985 / JCM 13578)</name>
    <dbReference type="NCBI Taxonomy" id="640132"/>
    <lineage>
        <taxon>Bacteria</taxon>
        <taxon>Bacillati</taxon>
        <taxon>Actinomycetota</taxon>
        <taxon>Actinomycetes</taxon>
        <taxon>Mycobacteriales</taxon>
        <taxon>Segniliparaceae</taxon>
        <taxon>Segniliparus</taxon>
    </lineage>
</organism>
<dbReference type="EMBL" id="CP001958">
    <property type="protein sequence ID" value="ADG98866.1"/>
    <property type="molecule type" value="Genomic_DNA"/>
</dbReference>
<keyword evidence="5" id="KW-0560">Oxidoreductase</keyword>
<reference evidence="5 6" key="1">
    <citation type="journal article" date="2010" name="Stand. Genomic Sci.">
        <title>Complete genome sequence of Segniliparus rotundus type strain (CDC 1076).</title>
        <authorList>
            <person name="Sikorski J."/>
            <person name="Lapidus A."/>
            <person name="Copeland A."/>
            <person name="Misra M."/>
            <person name="Glavina Del Rio T."/>
            <person name="Nolan M."/>
            <person name="Lucas S."/>
            <person name="Chen F."/>
            <person name="Tice H."/>
            <person name="Cheng J.F."/>
            <person name="Jando M."/>
            <person name="Schneider S."/>
            <person name="Bruce D."/>
            <person name="Goodwin L."/>
            <person name="Pitluck S."/>
            <person name="Liolios K."/>
            <person name="Mikhailova N."/>
            <person name="Pati A."/>
            <person name="Ivanova N."/>
            <person name="Mavromatis K."/>
            <person name="Chen A."/>
            <person name="Palaniappan K."/>
            <person name="Chertkov O."/>
            <person name="Land M."/>
            <person name="Hauser L."/>
            <person name="Chang Y.J."/>
            <person name="Jeffries C.D."/>
            <person name="Brettin T."/>
            <person name="Detter J.C."/>
            <person name="Han C."/>
            <person name="Rohde M."/>
            <person name="Goker M."/>
            <person name="Bristow J."/>
            <person name="Eisen J.A."/>
            <person name="Markowitz V."/>
            <person name="Hugenholtz P."/>
            <person name="Kyrpides N.C."/>
            <person name="Klenk H.P."/>
        </authorList>
    </citation>
    <scope>NUCLEOTIDE SEQUENCE [LARGE SCALE GENOMIC DNA]</scope>
    <source>
        <strain evidence="6">ATCC BAA-972 / CDC 1076 / CIP 108378 / DSM 44985 / JCM 13578</strain>
    </source>
</reference>
<sequence length="603" mass="65704">MSVESVVIVGAGAAGSTLALLLARHGVPSTIVDQRADTRLHPAAHVINARTLEIWHQASPALLRSLESVIPPIETVNIIRWCTGVRAAPLGEIDLLSEPERLAEVRGHSPFLISHIGQHLLMPALWAALDEDPLIDFRRGCRAGLVHEALVLEQPGKPPSTQRPRYLIAADGANSAVRAAAGVEMDGPVLANMGSVFFHAPDLYPDGQDRPLLSWIYHPRFSGVLIAHSDDHYVLMTPYLHQGQAIAKRSRDDWNRQLPGVIGTLDYEIRSTGTWTMTSQIARSFRRGPLLLIGDAAHRFPHTGGFGLNSGVQDAHNVAWKLAAVLTSDAPDSLLDTYEIERRPVVSRFARQSTANHFKLDEVTAPLGITNTSLHKATEFMAKPWLSWIPEPVMAAVADGLTRAQTSRTKRLTRQNRRGERLRRHIAETIPGQLEHFVASGLEFGYAYESPLIDAAEGPCPDCDVSFYEPTTHPGARLPHTIVLDQEGRSAPLHDLVELSGLTLFTAAPAEWAARLPESLDHIRVTVAALVPPTPEALPAMLRLLEIGERGAVLVRPDGHVVWRDRTGPEAVGRLAAYALGAWAPLTSGQGSQNLAPSSHEHS</sequence>
<evidence type="ECO:0000313" key="6">
    <source>
        <dbReference type="Proteomes" id="UP000002247"/>
    </source>
</evidence>
<keyword evidence="3" id="KW-0274">FAD</keyword>
<dbReference type="InterPro" id="IPR002938">
    <property type="entry name" value="FAD-bd"/>
</dbReference>
<dbReference type="PANTHER" id="PTHR43004">
    <property type="entry name" value="TRK SYSTEM POTASSIUM UPTAKE PROTEIN"/>
    <property type="match status" value="1"/>
</dbReference>
<evidence type="ECO:0000256" key="1">
    <source>
        <dbReference type="ARBA" id="ARBA00001974"/>
    </source>
</evidence>
<dbReference type="OrthoDB" id="8670884at2"/>
<dbReference type="Pfam" id="PF01494">
    <property type="entry name" value="FAD_binding_3"/>
    <property type="match status" value="1"/>
</dbReference>
<dbReference type="eggNOG" id="COG0654">
    <property type="taxonomic scope" value="Bacteria"/>
</dbReference>
<protein>
    <submittedName>
        <fullName evidence="5">Monooxygenase FAD-binding protein</fullName>
    </submittedName>
</protein>
<dbReference type="Pfam" id="PF21274">
    <property type="entry name" value="Rng_hyd_C"/>
    <property type="match status" value="1"/>
</dbReference>
<dbReference type="HOGENOM" id="CLU_009665_14_1_11"/>
<name>D6ZBB4_SEGRD</name>
<dbReference type="GO" id="GO:0016709">
    <property type="term" value="F:oxidoreductase activity, acting on paired donors, with incorporation or reduction of molecular oxygen, NAD(P)H as one donor, and incorporation of one atom of oxygen"/>
    <property type="evidence" value="ECO:0007669"/>
    <property type="project" value="UniProtKB-ARBA"/>
</dbReference>
<dbReference type="AlphaFoldDB" id="D6ZBB4"/>
<evidence type="ECO:0000313" key="5">
    <source>
        <dbReference type="EMBL" id="ADG98866.1"/>
    </source>
</evidence>
<keyword evidence="5" id="KW-0503">Monooxygenase</keyword>
<dbReference type="Gene3D" id="3.40.30.120">
    <property type="match status" value="1"/>
</dbReference>
<keyword evidence="6" id="KW-1185">Reference proteome</keyword>
<dbReference type="RefSeq" id="WP_013139316.1">
    <property type="nucleotide sequence ID" value="NC_014168.1"/>
</dbReference>
<dbReference type="SUPFAM" id="SSF51905">
    <property type="entry name" value="FAD/NAD(P)-binding domain"/>
    <property type="match status" value="1"/>
</dbReference>
<dbReference type="PANTHER" id="PTHR43004:SF19">
    <property type="entry name" value="BINDING MONOOXYGENASE, PUTATIVE (JCVI)-RELATED"/>
    <property type="match status" value="1"/>
</dbReference>
<gene>
    <name evidence="5" type="ordered locus">Srot_2422</name>
</gene>
<evidence type="ECO:0000256" key="2">
    <source>
        <dbReference type="ARBA" id="ARBA00022630"/>
    </source>
</evidence>
<dbReference type="InterPro" id="IPR036188">
    <property type="entry name" value="FAD/NAD-bd_sf"/>
</dbReference>
<dbReference type="Gene3D" id="3.30.9.10">
    <property type="entry name" value="D-Amino Acid Oxidase, subunit A, domain 2"/>
    <property type="match status" value="1"/>
</dbReference>
<dbReference type="KEGG" id="srt:Srot_2422"/>
<feature type="domain" description="FAD-binding" evidence="4">
    <location>
        <begin position="5"/>
        <end position="352"/>
    </location>
</feature>